<name>A0A0A7GF55_GEOAI</name>
<dbReference type="HOGENOM" id="CLU_3282705_0_0_2"/>
<dbReference type="KEGG" id="gac:GACE_1659"/>
<organism evidence="2 3">
    <name type="scientific">Geoglobus acetivorans</name>
    <dbReference type="NCBI Taxonomy" id="565033"/>
    <lineage>
        <taxon>Archaea</taxon>
        <taxon>Methanobacteriati</taxon>
        <taxon>Methanobacteriota</taxon>
        <taxon>Archaeoglobi</taxon>
        <taxon>Archaeoglobales</taxon>
        <taxon>Archaeoglobaceae</taxon>
        <taxon>Geoglobus</taxon>
    </lineage>
</organism>
<protein>
    <submittedName>
        <fullName evidence="2">Uncharacterized protein</fullName>
    </submittedName>
</protein>
<feature type="region of interest" description="Disordered" evidence="1">
    <location>
        <begin position="1"/>
        <end position="40"/>
    </location>
</feature>
<dbReference type="AlphaFoldDB" id="A0A0A7GF55"/>
<evidence type="ECO:0000256" key="1">
    <source>
        <dbReference type="SAM" id="MobiDB-lite"/>
    </source>
</evidence>
<dbReference type="EMBL" id="CP009552">
    <property type="protein sequence ID" value="AIY90690.1"/>
    <property type="molecule type" value="Genomic_DNA"/>
</dbReference>
<gene>
    <name evidence="2" type="ORF">GACE_1659</name>
</gene>
<evidence type="ECO:0000313" key="3">
    <source>
        <dbReference type="Proteomes" id="UP000030624"/>
    </source>
</evidence>
<accession>A0A0A7GF55</accession>
<reference evidence="2 3" key="1">
    <citation type="journal article" date="2015" name="Appl. Environ. Microbiol.">
        <title>The Geoglobus acetivorans genome: Fe(III) reduction, acetate utilization, autotrophic growth, and degradation of aromatic compounds in a hyperthermophilic archaeon.</title>
        <authorList>
            <person name="Mardanov A.V."/>
            <person name="Slododkina G.B."/>
            <person name="Slobodkin A.I."/>
            <person name="Beletsky A.V."/>
            <person name="Gavrilov S.N."/>
            <person name="Kublanov I.V."/>
            <person name="Bonch-Osmolovskaya E.A."/>
            <person name="Skryabin K.G."/>
            <person name="Ravin N.V."/>
        </authorList>
    </citation>
    <scope>NUCLEOTIDE SEQUENCE [LARGE SCALE GENOMIC DNA]</scope>
    <source>
        <strain evidence="2 3">SBH6</strain>
    </source>
</reference>
<dbReference type="Proteomes" id="UP000030624">
    <property type="component" value="Chromosome"/>
</dbReference>
<sequence length="40" mass="4105">MPLGTTPCGVPPSNGGGTFLPHSGKLPSASPPEKYLNKRI</sequence>
<evidence type="ECO:0000313" key="2">
    <source>
        <dbReference type="EMBL" id="AIY90690.1"/>
    </source>
</evidence>
<proteinExistence type="predicted"/>